<dbReference type="InterPro" id="IPR007329">
    <property type="entry name" value="FMN-bd"/>
</dbReference>
<keyword evidence="3" id="KW-0997">Cell inner membrane</keyword>
<evidence type="ECO:0000256" key="12">
    <source>
        <dbReference type="ARBA" id="ARBA00023065"/>
    </source>
</evidence>
<dbReference type="PANTHER" id="PTHR37838">
    <property type="entry name" value="NA(+)-TRANSLOCATING NADH-QUINONE REDUCTASE SUBUNIT C"/>
    <property type="match status" value="1"/>
</dbReference>
<evidence type="ECO:0000313" key="19">
    <source>
        <dbReference type="Proteomes" id="UP000306552"/>
    </source>
</evidence>
<evidence type="ECO:0000256" key="4">
    <source>
        <dbReference type="ARBA" id="ARBA00022553"/>
    </source>
</evidence>
<evidence type="ECO:0000256" key="6">
    <source>
        <dbReference type="ARBA" id="ARBA00022643"/>
    </source>
</evidence>
<keyword evidence="12 16" id="KW-0406">Ion transport</keyword>
<evidence type="ECO:0000259" key="17">
    <source>
        <dbReference type="SMART" id="SM00900"/>
    </source>
</evidence>
<keyword evidence="7 16" id="KW-0812">Transmembrane</keyword>
<evidence type="ECO:0000256" key="8">
    <source>
        <dbReference type="ARBA" id="ARBA00022967"/>
    </source>
</evidence>
<gene>
    <name evidence="16 18" type="primary">nqrC</name>
    <name evidence="18" type="ORF">FCN74_10630</name>
</gene>
<dbReference type="Proteomes" id="UP000306552">
    <property type="component" value="Unassembled WGS sequence"/>
</dbReference>
<feature type="domain" description="FMN-binding" evidence="17">
    <location>
        <begin position="135"/>
        <end position="236"/>
    </location>
</feature>
<evidence type="ECO:0000256" key="2">
    <source>
        <dbReference type="ARBA" id="ARBA00022475"/>
    </source>
</evidence>
<dbReference type="AlphaFoldDB" id="A0A4U5TNX9"/>
<keyword evidence="2 16" id="KW-1003">Cell membrane</keyword>
<protein>
    <recommendedName>
        <fullName evidence="16">Na(+)-translocating NADH-quinone reductase subunit C</fullName>
        <shortName evidence="16">Na(+)-NQR subunit C</shortName>
        <shortName evidence="16">Na(+)-translocating NQR subunit C</shortName>
        <ecNumber evidence="16">7.2.1.1</ecNumber>
    </recommendedName>
    <alternativeName>
        <fullName evidence="16">NQR complex subunit C</fullName>
    </alternativeName>
    <alternativeName>
        <fullName evidence="16">NQR-1 subunit C</fullName>
    </alternativeName>
</protein>
<keyword evidence="19" id="KW-1185">Reference proteome</keyword>
<evidence type="ECO:0000256" key="10">
    <source>
        <dbReference type="ARBA" id="ARBA00023027"/>
    </source>
</evidence>
<keyword evidence="15 16" id="KW-0739">Sodium transport</keyword>
<comment type="subcellular location">
    <subcellularLocation>
        <location evidence="16">Cell membrane</location>
        <topology evidence="16">Single-pass membrane protein</topology>
    </subcellularLocation>
</comment>
<dbReference type="OrthoDB" id="9813828at2"/>
<keyword evidence="8 16" id="KW-1278">Translocase</keyword>
<dbReference type="HAMAP" id="MF_00427">
    <property type="entry name" value="NqrC"/>
    <property type="match status" value="1"/>
</dbReference>
<feature type="modified residue" description="FMN phosphoryl threonine" evidence="16">
    <location>
        <position position="219"/>
    </location>
</feature>
<evidence type="ECO:0000256" key="16">
    <source>
        <dbReference type="HAMAP-Rule" id="MF_00427"/>
    </source>
</evidence>
<keyword evidence="4 16" id="KW-0597">Phosphoprotein</keyword>
<comment type="subunit">
    <text evidence="16">Composed of six subunits; NqrA, NqrB, NqrC, NqrD, NqrE and NqrF.</text>
</comment>
<keyword evidence="1 16" id="KW-0813">Transport</keyword>
<dbReference type="RefSeq" id="WP_138932578.1">
    <property type="nucleotide sequence ID" value="NZ_SWMU01000004.1"/>
</dbReference>
<comment type="caution">
    <text evidence="16">Lacks conserved residue(s) required for the propagation of feature annotation.</text>
</comment>
<comment type="caution">
    <text evidence="18">The sequence shown here is derived from an EMBL/GenBank/DDBJ whole genome shotgun (WGS) entry which is preliminary data.</text>
</comment>
<keyword evidence="5 16" id="KW-0285">Flavoprotein</keyword>
<evidence type="ECO:0000256" key="5">
    <source>
        <dbReference type="ARBA" id="ARBA00022630"/>
    </source>
</evidence>
<dbReference type="Pfam" id="PF04205">
    <property type="entry name" value="FMN_bind"/>
    <property type="match status" value="1"/>
</dbReference>
<evidence type="ECO:0000256" key="11">
    <source>
        <dbReference type="ARBA" id="ARBA00023053"/>
    </source>
</evidence>
<evidence type="ECO:0000256" key="13">
    <source>
        <dbReference type="ARBA" id="ARBA00023075"/>
    </source>
</evidence>
<dbReference type="EC" id="7.2.1.1" evidence="16"/>
<dbReference type="GO" id="GO:0005886">
    <property type="term" value="C:plasma membrane"/>
    <property type="evidence" value="ECO:0007669"/>
    <property type="project" value="UniProtKB-SubCell"/>
</dbReference>
<accession>A0A4U5TNX9</accession>
<reference evidence="18 19" key="1">
    <citation type="submission" date="2019-04" db="EMBL/GenBank/DDBJ databases">
        <title>Psychroflexus halotolerans sp. nov., isolated from a marine solar saltern.</title>
        <authorList>
            <person name="Feng X."/>
        </authorList>
    </citation>
    <scope>NUCLEOTIDE SEQUENCE [LARGE SCALE GENOMIC DNA]</scope>
    <source>
        <strain evidence="18 19">WDS2C27</strain>
    </source>
</reference>
<evidence type="ECO:0000256" key="3">
    <source>
        <dbReference type="ARBA" id="ARBA00022519"/>
    </source>
</evidence>
<keyword evidence="11 16" id="KW-0915">Sodium</keyword>
<comment type="cofactor">
    <cofactor evidence="16">
        <name>FMN</name>
        <dbReference type="ChEBI" id="CHEBI:58210"/>
    </cofactor>
</comment>
<keyword evidence="6 16" id="KW-0288">FMN</keyword>
<evidence type="ECO:0000256" key="1">
    <source>
        <dbReference type="ARBA" id="ARBA00022448"/>
    </source>
</evidence>
<comment type="catalytic activity">
    <reaction evidence="16">
        <text>a ubiquinone + n Na(+)(in) + NADH + H(+) = a ubiquinol + n Na(+)(out) + NAD(+)</text>
        <dbReference type="Rhea" id="RHEA:47748"/>
        <dbReference type="Rhea" id="RHEA-COMP:9565"/>
        <dbReference type="Rhea" id="RHEA-COMP:9566"/>
        <dbReference type="ChEBI" id="CHEBI:15378"/>
        <dbReference type="ChEBI" id="CHEBI:16389"/>
        <dbReference type="ChEBI" id="CHEBI:17976"/>
        <dbReference type="ChEBI" id="CHEBI:29101"/>
        <dbReference type="ChEBI" id="CHEBI:57540"/>
        <dbReference type="ChEBI" id="CHEBI:57945"/>
        <dbReference type="EC" id="7.2.1.1"/>
    </reaction>
</comment>
<proteinExistence type="inferred from homology"/>
<evidence type="ECO:0000313" key="18">
    <source>
        <dbReference type="EMBL" id="TKS55750.1"/>
    </source>
</evidence>
<dbReference type="NCBIfam" id="TIGR01938">
    <property type="entry name" value="nqrC"/>
    <property type="match status" value="1"/>
</dbReference>
<evidence type="ECO:0000256" key="15">
    <source>
        <dbReference type="ARBA" id="ARBA00023201"/>
    </source>
</evidence>
<evidence type="ECO:0000256" key="14">
    <source>
        <dbReference type="ARBA" id="ARBA00023136"/>
    </source>
</evidence>
<dbReference type="InterPro" id="IPR010204">
    <property type="entry name" value="NqrC"/>
</dbReference>
<dbReference type="GO" id="GO:0016655">
    <property type="term" value="F:oxidoreductase activity, acting on NAD(P)H, quinone or similar compound as acceptor"/>
    <property type="evidence" value="ECO:0007669"/>
    <property type="project" value="UniProtKB-UniRule"/>
</dbReference>
<name>A0A4U5TNX9_9FLAO</name>
<evidence type="ECO:0000256" key="9">
    <source>
        <dbReference type="ARBA" id="ARBA00022989"/>
    </source>
</evidence>
<comment type="function">
    <text evidence="16">NQR complex catalyzes the reduction of ubiquinone-1 to ubiquinol by two successive reactions, coupled with the transport of Na(+) ions from the cytoplasm to the periplasm. NqrA to NqrE are probably involved in the second step, the conversion of ubisemiquinone to ubiquinol.</text>
</comment>
<keyword evidence="9 16" id="KW-1133">Transmembrane helix</keyword>
<keyword evidence="13 16" id="KW-0830">Ubiquinone</keyword>
<evidence type="ECO:0000256" key="7">
    <source>
        <dbReference type="ARBA" id="ARBA00022692"/>
    </source>
</evidence>
<dbReference type="PANTHER" id="PTHR37838:SF1">
    <property type="entry name" value="NA(+)-TRANSLOCATING NADH-QUINONE REDUCTASE SUBUNIT C"/>
    <property type="match status" value="1"/>
</dbReference>
<organism evidence="18 19">
    <name type="scientific">Mesohalobacter halotolerans</name>
    <dbReference type="NCBI Taxonomy" id="1883405"/>
    <lineage>
        <taxon>Bacteria</taxon>
        <taxon>Pseudomonadati</taxon>
        <taxon>Bacteroidota</taxon>
        <taxon>Flavobacteriia</taxon>
        <taxon>Flavobacteriales</taxon>
        <taxon>Flavobacteriaceae</taxon>
        <taxon>Mesohalobacter</taxon>
    </lineage>
</organism>
<feature type="transmembrane region" description="Helical" evidence="16">
    <location>
        <begin position="6"/>
        <end position="28"/>
    </location>
</feature>
<sequence>MDKNSNAYTFIFAVGMVIVVAVVLSFLATSLKPMQDKNVKQEKMQNILNTFVGDSLLVDGKKVLLTRELASEKFDQYIVNQYALNHKGENVDGKEAFNIKLANEIKKPVEEQVFPLYEANYEGTNYYVIPLRGSGLWDAIWGYVALKEDLNTIEGVIFDHKGETAGLGAEITTDWFQESFEEEKIKNDQGDIVGVEVKKGYSGGKDKSDNQVNAISGATITGDGVTKMMKERLTKYKPFFQKKKNSKLAIR</sequence>
<dbReference type="GO" id="GO:0010181">
    <property type="term" value="F:FMN binding"/>
    <property type="evidence" value="ECO:0007669"/>
    <property type="project" value="UniProtKB-UniRule"/>
</dbReference>
<dbReference type="GO" id="GO:0006814">
    <property type="term" value="P:sodium ion transport"/>
    <property type="evidence" value="ECO:0007669"/>
    <property type="project" value="UniProtKB-UniRule"/>
</dbReference>
<keyword evidence="10 16" id="KW-0520">NAD</keyword>
<keyword evidence="14 16" id="KW-0472">Membrane</keyword>
<comment type="similarity">
    <text evidence="16">Belongs to the NqrC family.</text>
</comment>
<dbReference type="EMBL" id="SWMU01000004">
    <property type="protein sequence ID" value="TKS55750.1"/>
    <property type="molecule type" value="Genomic_DNA"/>
</dbReference>
<dbReference type="SMART" id="SM00900">
    <property type="entry name" value="FMN_bind"/>
    <property type="match status" value="1"/>
</dbReference>